<feature type="transmembrane region" description="Helical" evidence="6">
    <location>
        <begin position="121"/>
        <end position="139"/>
    </location>
</feature>
<comment type="subcellular location">
    <subcellularLocation>
        <location evidence="1">Endomembrane system</location>
        <topology evidence="1">Multi-pass membrane protein</topology>
    </subcellularLocation>
</comment>
<feature type="transmembrane region" description="Helical" evidence="6">
    <location>
        <begin position="259"/>
        <end position="277"/>
    </location>
</feature>
<name>A0ABY4A1H1_9STAP</name>
<keyword evidence="3 6" id="KW-0812">Transmembrane</keyword>
<dbReference type="Pfam" id="PF00892">
    <property type="entry name" value="EamA"/>
    <property type="match status" value="2"/>
</dbReference>
<feature type="transmembrane region" description="Helical" evidence="6">
    <location>
        <begin position="67"/>
        <end position="85"/>
    </location>
</feature>
<feature type="transmembrane region" description="Helical" evidence="6">
    <location>
        <begin position="145"/>
        <end position="165"/>
    </location>
</feature>
<dbReference type="PANTHER" id="PTHR22911">
    <property type="entry name" value="ACYL-MALONYL CONDENSING ENZYME-RELATED"/>
    <property type="match status" value="1"/>
</dbReference>
<dbReference type="RefSeq" id="WP_243366377.1">
    <property type="nucleotide sequence ID" value="NZ_CP094348.1"/>
</dbReference>
<evidence type="ECO:0000256" key="4">
    <source>
        <dbReference type="ARBA" id="ARBA00022989"/>
    </source>
</evidence>
<organism evidence="8 9">
    <name type="scientific">Macrococcus armenti</name>
    <dbReference type="NCBI Taxonomy" id="2875764"/>
    <lineage>
        <taxon>Bacteria</taxon>
        <taxon>Bacillati</taxon>
        <taxon>Bacillota</taxon>
        <taxon>Bacilli</taxon>
        <taxon>Bacillales</taxon>
        <taxon>Staphylococcaceae</taxon>
        <taxon>Macrococcus</taxon>
    </lineage>
</organism>
<evidence type="ECO:0000256" key="5">
    <source>
        <dbReference type="ARBA" id="ARBA00023136"/>
    </source>
</evidence>
<feature type="transmembrane region" description="Helical" evidence="6">
    <location>
        <begin position="7"/>
        <end position="25"/>
    </location>
</feature>
<evidence type="ECO:0000313" key="8">
    <source>
        <dbReference type="EMBL" id="UOB21023.1"/>
    </source>
</evidence>
<evidence type="ECO:0000259" key="7">
    <source>
        <dbReference type="Pfam" id="PF00892"/>
    </source>
</evidence>
<feature type="domain" description="EamA" evidence="7">
    <location>
        <begin position="147"/>
        <end position="275"/>
    </location>
</feature>
<reference evidence="8" key="2">
    <citation type="submission" date="2022-04" db="EMBL/GenBank/DDBJ databases">
        <title>Antimicrobial genetic elements in methicillin-resistant Macrococcus armenti.</title>
        <authorList>
            <person name="Keller J.E."/>
            <person name="Schwendener S."/>
            <person name="Pantucek R."/>
            <person name="Perreten V."/>
        </authorList>
    </citation>
    <scope>NUCLEOTIDE SEQUENCE</scope>
    <source>
        <strain evidence="8">CCM 2609</strain>
    </source>
</reference>
<dbReference type="InterPro" id="IPR037185">
    <property type="entry name" value="EmrE-like"/>
</dbReference>
<sequence>MNNKIKGILWLIAASIGFSLMGAFVKLSGDLPVIQKSLFRNIIGMILPLYFVYKYRAPLFGHKENQGTLILRSLFGLIGVLLNYYAIDHMVLSDADMLNKLSPFFTIIFCAFFLKEYIRRYQMISMVIAFIGALFIIKPNFSSDMFIAIIGVLGAMFAGLAYTTLRVLGSKEKFYTTVFYFSFVSTIVLIPLTLLSYEPMTNVQIIYLILSGVFATLGQFGLTIAYSYAPAKDISIFFYTTVLFSAIIGFILFNETPDLLSYLGYIIVFFASYYMFVKAKVKQIQ</sequence>
<feature type="transmembrane region" description="Helical" evidence="6">
    <location>
        <begin position="236"/>
        <end position="253"/>
    </location>
</feature>
<accession>A0ABY4A1H1</accession>
<evidence type="ECO:0000256" key="2">
    <source>
        <dbReference type="ARBA" id="ARBA00007362"/>
    </source>
</evidence>
<dbReference type="InterPro" id="IPR000620">
    <property type="entry name" value="EamA_dom"/>
</dbReference>
<feature type="transmembrane region" description="Helical" evidence="6">
    <location>
        <begin position="203"/>
        <end position="229"/>
    </location>
</feature>
<evidence type="ECO:0000256" key="6">
    <source>
        <dbReference type="SAM" id="Phobius"/>
    </source>
</evidence>
<evidence type="ECO:0000313" key="9">
    <source>
        <dbReference type="Proteomes" id="UP000830343"/>
    </source>
</evidence>
<proteinExistence type="inferred from homology"/>
<protein>
    <submittedName>
        <fullName evidence="8">DMT family transporter</fullName>
    </submittedName>
</protein>
<keyword evidence="4 6" id="KW-1133">Transmembrane helix</keyword>
<feature type="transmembrane region" description="Helical" evidence="6">
    <location>
        <begin position="97"/>
        <end position="114"/>
    </location>
</feature>
<keyword evidence="9" id="KW-1185">Reference proteome</keyword>
<evidence type="ECO:0000256" key="3">
    <source>
        <dbReference type="ARBA" id="ARBA00022692"/>
    </source>
</evidence>
<dbReference type="EMBL" id="CP094348">
    <property type="protein sequence ID" value="UOB21023.1"/>
    <property type="molecule type" value="Genomic_DNA"/>
</dbReference>
<evidence type="ECO:0000256" key="1">
    <source>
        <dbReference type="ARBA" id="ARBA00004127"/>
    </source>
</evidence>
<dbReference type="SUPFAM" id="SSF103481">
    <property type="entry name" value="Multidrug resistance efflux transporter EmrE"/>
    <property type="match status" value="2"/>
</dbReference>
<gene>
    <name evidence="8" type="ORF">MRZ06_02790</name>
</gene>
<feature type="domain" description="EamA" evidence="7">
    <location>
        <begin position="6"/>
        <end position="137"/>
    </location>
</feature>
<dbReference type="Proteomes" id="UP000830343">
    <property type="component" value="Chromosome"/>
</dbReference>
<keyword evidence="5 6" id="KW-0472">Membrane</keyword>
<feature type="transmembrane region" description="Helical" evidence="6">
    <location>
        <begin position="37"/>
        <end position="55"/>
    </location>
</feature>
<reference evidence="8" key="1">
    <citation type="submission" date="2022-03" db="EMBL/GenBank/DDBJ databases">
        <authorList>
            <person name="Vrbovska V."/>
            <person name="Kovarovic V."/>
            <person name="Botka T."/>
            <person name="Pantucek R."/>
        </authorList>
    </citation>
    <scope>NUCLEOTIDE SEQUENCE</scope>
    <source>
        <strain evidence="8">CCM 2609</strain>
    </source>
</reference>
<comment type="similarity">
    <text evidence="2">Belongs to the EamA transporter family.</text>
</comment>
<dbReference type="PANTHER" id="PTHR22911:SF6">
    <property type="entry name" value="SOLUTE CARRIER FAMILY 35 MEMBER G1"/>
    <property type="match status" value="1"/>
</dbReference>
<feature type="transmembrane region" description="Helical" evidence="6">
    <location>
        <begin position="177"/>
        <end position="197"/>
    </location>
</feature>